<dbReference type="Pfam" id="PF00135">
    <property type="entry name" value="COesterase"/>
    <property type="match status" value="1"/>
</dbReference>
<dbReference type="InterPro" id="IPR029058">
    <property type="entry name" value="AB_hydrolase_fold"/>
</dbReference>
<dbReference type="GO" id="GO:0052689">
    <property type="term" value="F:carboxylic ester hydrolase activity"/>
    <property type="evidence" value="ECO:0007669"/>
    <property type="project" value="TreeGrafter"/>
</dbReference>
<dbReference type="Gene3D" id="3.40.50.1820">
    <property type="entry name" value="alpha/beta hydrolase"/>
    <property type="match status" value="1"/>
</dbReference>
<dbReference type="PANTHER" id="PTHR43918:SF4">
    <property type="entry name" value="CARBOXYLIC ESTER HYDROLASE"/>
    <property type="match status" value="1"/>
</dbReference>
<evidence type="ECO:0000259" key="4">
    <source>
        <dbReference type="Pfam" id="PF00135"/>
    </source>
</evidence>
<dbReference type="SUPFAM" id="SSF53474">
    <property type="entry name" value="alpha/beta-Hydrolases"/>
    <property type="match status" value="1"/>
</dbReference>
<dbReference type="InterPro" id="IPR050654">
    <property type="entry name" value="AChE-related_enzymes"/>
</dbReference>
<dbReference type="ESTHER" id="micte-a0a147f9m3">
    <property type="family name" value="Carb_B_Bacteria"/>
</dbReference>
<dbReference type="RefSeq" id="WP_058613560.1">
    <property type="nucleotide sequence ID" value="NZ_LDRV01000028.1"/>
</dbReference>
<dbReference type="EC" id="3.1.1.-" evidence="3"/>
<sequence>MPRPIAEIESGTVVGEASDGVEHYLGIPYAEAPFGKRRFALPVPASAWSGARDATAFGPTSPQSPYTGLAGTYLASTIVPGDDILTVNVWRPEEAQGAAVMLWFHGGAFERGTAALSTYDGFPFARDGVVFVSANYRLGAEGFSVLPDAPRNLGVADAAEALRWTHRNAHRFGGDPSRITIFGESAGGAMVAALLARDDLRPLIAGAIIQSGPLDAETPRRAARPTRDIARALGIPPTAAALREVSPERLVETRDRLVAGGTFLRGAPGFAASVDPASLPTPPRRALRTAEVPVVIGTTTDEYRLFLSADALARLNGRAYALLAMAKRLPRGTWGAYRRAFPHASDGEVIGQILTDHLLRAPAVEIATARTAPTFVYEFAWPSPLPELGAAHALDIAFAFDALDDPAAQRMTGTDAPRELADHMHADWVRFAKTGDPGWSAFDRAGRIRRYDAVTEDVPLPRAEALASLRR</sequence>
<dbReference type="InterPro" id="IPR019826">
    <property type="entry name" value="Carboxylesterase_B_AS"/>
</dbReference>
<dbReference type="InterPro" id="IPR002018">
    <property type="entry name" value="CarbesteraseB"/>
</dbReference>
<comment type="similarity">
    <text evidence="1 3">Belongs to the type-B carboxylesterase/lipase family.</text>
</comment>
<dbReference type="EMBL" id="LDRV01000028">
    <property type="protein sequence ID" value="KTS13311.1"/>
    <property type="molecule type" value="Genomic_DNA"/>
</dbReference>
<comment type="caution">
    <text evidence="5">The sequence shown here is derived from an EMBL/GenBank/DDBJ whole genome shotgun (WGS) entry which is preliminary data.</text>
</comment>
<evidence type="ECO:0000256" key="3">
    <source>
        <dbReference type="RuleBase" id="RU361235"/>
    </source>
</evidence>
<keyword evidence="2 3" id="KW-0378">Hydrolase</keyword>
<proteinExistence type="inferred from homology"/>
<evidence type="ECO:0000313" key="6">
    <source>
        <dbReference type="Proteomes" id="UP000072189"/>
    </source>
</evidence>
<feature type="domain" description="Carboxylesterase type B" evidence="4">
    <location>
        <begin position="4"/>
        <end position="438"/>
    </location>
</feature>
<evidence type="ECO:0000256" key="1">
    <source>
        <dbReference type="ARBA" id="ARBA00005964"/>
    </source>
</evidence>
<dbReference type="PANTHER" id="PTHR43918">
    <property type="entry name" value="ACETYLCHOLINESTERASE"/>
    <property type="match status" value="1"/>
</dbReference>
<name>A0A147F9M3_MICTE</name>
<evidence type="ECO:0000313" key="5">
    <source>
        <dbReference type="EMBL" id="KTS13311.1"/>
    </source>
</evidence>
<dbReference type="PROSITE" id="PS00122">
    <property type="entry name" value="CARBOXYLESTERASE_B_1"/>
    <property type="match status" value="1"/>
</dbReference>
<protein>
    <recommendedName>
        <fullName evidence="3">Carboxylic ester hydrolase</fullName>
        <ecNumber evidence="3">3.1.1.-</ecNumber>
    </recommendedName>
</protein>
<evidence type="ECO:0000256" key="2">
    <source>
        <dbReference type="ARBA" id="ARBA00022801"/>
    </source>
</evidence>
<gene>
    <name evidence="5" type="ORF">RSA3_05180</name>
</gene>
<dbReference type="Proteomes" id="UP000072189">
    <property type="component" value="Unassembled WGS sequence"/>
</dbReference>
<reference evidence="5 6" key="1">
    <citation type="journal article" date="2016" name="Front. Microbiol.">
        <title>Genomic Resource of Rice Seed Associated Bacteria.</title>
        <authorList>
            <person name="Midha S."/>
            <person name="Bansal K."/>
            <person name="Sharma S."/>
            <person name="Kumar N."/>
            <person name="Patil P.P."/>
            <person name="Chaudhry V."/>
            <person name="Patil P.B."/>
        </authorList>
    </citation>
    <scope>NUCLEOTIDE SEQUENCE [LARGE SCALE GENOMIC DNA]</scope>
    <source>
        <strain evidence="5 6">RSA3</strain>
    </source>
</reference>
<dbReference type="PATRIC" id="fig|2033.7.peg.1618"/>
<organism evidence="5 6">
    <name type="scientific">Microbacterium testaceum</name>
    <name type="common">Aureobacterium testaceum</name>
    <name type="synonym">Brevibacterium testaceum</name>
    <dbReference type="NCBI Taxonomy" id="2033"/>
    <lineage>
        <taxon>Bacteria</taxon>
        <taxon>Bacillati</taxon>
        <taxon>Actinomycetota</taxon>
        <taxon>Actinomycetes</taxon>
        <taxon>Micrococcales</taxon>
        <taxon>Microbacteriaceae</taxon>
        <taxon>Microbacterium</taxon>
    </lineage>
</organism>
<dbReference type="AlphaFoldDB" id="A0A147F9M3"/>
<accession>A0A147F9M3</accession>